<accession>A0A915K6C3</accession>
<protein>
    <submittedName>
        <fullName evidence="2">Uncharacterized protein</fullName>
    </submittedName>
</protein>
<dbReference type="WBParaSite" id="nRc.2.0.1.t33883-RA">
    <property type="protein sequence ID" value="nRc.2.0.1.t33883-RA"/>
    <property type="gene ID" value="nRc.2.0.1.g33883"/>
</dbReference>
<name>A0A915K6C3_ROMCU</name>
<evidence type="ECO:0000313" key="2">
    <source>
        <dbReference type="WBParaSite" id="nRc.2.0.1.t33883-RA"/>
    </source>
</evidence>
<evidence type="ECO:0000313" key="1">
    <source>
        <dbReference type="Proteomes" id="UP000887565"/>
    </source>
</evidence>
<dbReference type="Proteomes" id="UP000887565">
    <property type="component" value="Unplaced"/>
</dbReference>
<organism evidence="1 2">
    <name type="scientific">Romanomermis culicivorax</name>
    <name type="common">Nematode worm</name>
    <dbReference type="NCBI Taxonomy" id="13658"/>
    <lineage>
        <taxon>Eukaryota</taxon>
        <taxon>Metazoa</taxon>
        <taxon>Ecdysozoa</taxon>
        <taxon>Nematoda</taxon>
        <taxon>Enoplea</taxon>
        <taxon>Dorylaimia</taxon>
        <taxon>Mermithida</taxon>
        <taxon>Mermithoidea</taxon>
        <taxon>Mermithidae</taxon>
        <taxon>Romanomermis</taxon>
    </lineage>
</organism>
<keyword evidence="1" id="KW-1185">Reference proteome</keyword>
<reference evidence="2" key="1">
    <citation type="submission" date="2022-11" db="UniProtKB">
        <authorList>
            <consortium name="WormBaseParasite"/>
        </authorList>
    </citation>
    <scope>IDENTIFICATION</scope>
</reference>
<dbReference type="AlphaFoldDB" id="A0A915K6C3"/>
<sequence>MRVFRRQKNKTKWDTAGVLRGYSTQKDVFGRPRATIMVVTHQFLGVAIWAVVDQVEHPMLQTISLHSSTPCTKHPCPVASFLHQSAVHLFDVSKKIRKSHDVVHQPKIT</sequence>
<proteinExistence type="predicted"/>